<organism evidence="10 11">
    <name type="scientific">Carboxydothermus pertinax</name>
    <dbReference type="NCBI Taxonomy" id="870242"/>
    <lineage>
        <taxon>Bacteria</taxon>
        <taxon>Bacillati</taxon>
        <taxon>Bacillota</taxon>
        <taxon>Clostridia</taxon>
        <taxon>Thermoanaerobacterales</taxon>
        <taxon>Thermoanaerobacteraceae</taxon>
        <taxon>Carboxydothermus</taxon>
    </lineage>
</organism>
<dbReference type="GO" id="GO:0008959">
    <property type="term" value="F:phosphate acetyltransferase activity"/>
    <property type="evidence" value="ECO:0007669"/>
    <property type="project" value="UniProtKB-EC"/>
</dbReference>
<proteinExistence type="inferred from homology"/>
<dbReference type="Pfam" id="PF01515">
    <property type="entry name" value="PTA_PTB"/>
    <property type="match status" value="1"/>
</dbReference>
<accession>A0A1L8CXW2</accession>
<dbReference type="InterPro" id="IPR012147">
    <property type="entry name" value="P_Ac_Bu_trans"/>
</dbReference>
<comment type="caution">
    <text evidence="10">The sequence shown here is derived from an EMBL/GenBank/DDBJ whole genome shotgun (WGS) entry which is preliminary data.</text>
</comment>
<dbReference type="RefSeq" id="WP_075860088.1">
    <property type="nucleotide sequence ID" value="NZ_BDJK01000055.1"/>
</dbReference>
<dbReference type="EC" id="2.3.1.8" evidence="4"/>
<gene>
    <name evidence="10" type="ORF">cpu_22090</name>
</gene>
<dbReference type="SUPFAM" id="SSF53659">
    <property type="entry name" value="Isocitrate/Isopropylmalate dehydrogenase-like"/>
    <property type="match status" value="1"/>
</dbReference>
<evidence type="ECO:0000313" key="11">
    <source>
        <dbReference type="Proteomes" id="UP000187485"/>
    </source>
</evidence>
<dbReference type="STRING" id="870242.cpu_22090"/>
<dbReference type="PIRSF" id="PIRSF000428">
    <property type="entry name" value="P_Ac_trans"/>
    <property type="match status" value="1"/>
</dbReference>
<evidence type="ECO:0000256" key="7">
    <source>
        <dbReference type="ARBA" id="ARBA00023315"/>
    </source>
</evidence>
<dbReference type="InterPro" id="IPR002505">
    <property type="entry name" value="PTA_PTB"/>
</dbReference>
<dbReference type="InterPro" id="IPR042112">
    <property type="entry name" value="P_AcTrfase_dom2"/>
</dbReference>
<evidence type="ECO:0000256" key="3">
    <source>
        <dbReference type="ARBA" id="ARBA00005656"/>
    </source>
</evidence>
<comment type="similarity">
    <text evidence="3">Belongs to the phosphate acetyltransferase and butyryltransferase family.</text>
</comment>
<evidence type="ECO:0000259" key="9">
    <source>
        <dbReference type="Pfam" id="PF01515"/>
    </source>
</evidence>
<name>A0A1L8CXW2_9THEO</name>
<evidence type="ECO:0000256" key="2">
    <source>
        <dbReference type="ARBA" id="ARBA00004989"/>
    </source>
</evidence>
<dbReference type="OrthoDB" id="9805787at2"/>
<sequence>MLNFIEKVKSTAREFQRTIILPESKDDRVIKAAGEIIKQQLAKIILLGNEKEIAERAKNLNVNLDGVVVVNPLTDSRRDRYANLLYEVRKSKGMTLDKAYELLNNPLYFATLMVKAEDADGLVAGSLSPTPDVLRPALQIIKTKPEFSVVSGAFIMVIPNPQFGEHGIMLFADCAVNPDPNPQQLAEIAIASAMTAQKLLGITPYVGLLSFSTKGSAEHELVEKVREAVRIANALRPDLKIEGELQVDAAIVPAVGAQKAPGSEVAGRANVLIFPDLQSGNIGYKLAQRMSGGEAIGPILQGMAKPVNDLSRGCSVDEIVNLTAITAVQSYYGI</sequence>
<dbReference type="PANTHER" id="PTHR43356:SF3">
    <property type="entry name" value="PHOSPHATE ACETYLTRANSFERASE"/>
    <property type="match status" value="1"/>
</dbReference>
<evidence type="ECO:0000256" key="1">
    <source>
        <dbReference type="ARBA" id="ARBA00000705"/>
    </source>
</evidence>
<dbReference type="InterPro" id="IPR042113">
    <property type="entry name" value="P_AcTrfase_dom1"/>
</dbReference>
<comment type="pathway">
    <text evidence="2">Metabolic intermediate biosynthesis; acetyl-CoA biosynthesis; acetyl-CoA from acetate: step 2/2.</text>
</comment>
<comment type="catalytic activity">
    <reaction evidence="1">
        <text>acetyl-CoA + phosphate = acetyl phosphate + CoA</text>
        <dbReference type="Rhea" id="RHEA:19521"/>
        <dbReference type="ChEBI" id="CHEBI:22191"/>
        <dbReference type="ChEBI" id="CHEBI:43474"/>
        <dbReference type="ChEBI" id="CHEBI:57287"/>
        <dbReference type="ChEBI" id="CHEBI:57288"/>
        <dbReference type="EC" id="2.3.1.8"/>
    </reaction>
</comment>
<dbReference type="AlphaFoldDB" id="A0A1L8CXW2"/>
<dbReference type="Proteomes" id="UP000187485">
    <property type="component" value="Unassembled WGS sequence"/>
</dbReference>
<keyword evidence="6 10" id="KW-0808">Transferase</keyword>
<evidence type="ECO:0000256" key="5">
    <source>
        <dbReference type="ARBA" id="ARBA00021528"/>
    </source>
</evidence>
<dbReference type="NCBIfam" id="TIGR00651">
    <property type="entry name" value="pta"/>
    <property type="match status" value="1"/>
</dbReference>
<evidence type="ECO:0000256" key="8">
    <source>
        <dbReference type="ARBA" id="ARBA00031108"/>
    </source>
</evidence>
<dbReference type="InterPro" id="IPR004614">
    <property type="entry name" value="P_AcTrfase"/>
</dbReference>
<dbReference type="PANTHER" id="PTHR43356">
    <property type="entry name" value="PHOSPHATE ACETYLTRANSFERASE"/>
    <property type="match status" value="1"/>
</dbReference>
<evidence type="ECO:0000256" key="4">
    <source>
        <dbReference type="ARBA" id="ARBA00012707"/>
    </source>
</evidence>
<protein>
    <recommendedName>
        <fullName evidence="5">Phosphate acetyltransferase</fullName>
        <ecNumber evidence="4">2.3.1.8</ecNumber>
    </recommendedName>
    <alternativeName>
        <fullName evidence="8">Phosphotransacetylase</fullName>
    </alternativeName>
</protein>
<dbReference type="InterPro" id="IPR050500">
    <property type="entry name" value="Phos_Acetyltrans/Butyryltrans"/>
</dbReference>
<dbReference type="NCBIfam" id="NF004167">
    <property type="entry name" value="PRK05632.1"/>
    <property type="match status" value="1"/>
</dbReference>
<dbReference type="NCBIfam" id="NF007233">
    <property type="entry name" value="PRK09653.1"/>
    <property type="match status" value="1"/>
</dbReference>
<keyword evidence="11" id="KW-1185">Reference proteome</keyword>
<dbReference type="Gene3D" id="3.40.50.10750">
    <property type="entry name" value="Isocitrate/Isopropylmalate dehydrogenase-like"/>
    <property type="match status" value="1"/>
</dbReference>
<dbReference type="EMBL" id="BDJK01000055">
    <property type="protein sequence ID" value="GAV23699.1"/>
    <property type="molecule type" value="Genomic_DNA"/>
</dbReference>
<evidence type="ECO:0000256" key="6">
    <source>
        <dbReference type="ARBA" id="ARBA00022679"/>
    </source>
</evidence>
<feature type="domain" description="Phosphate acetyl/butaryl transferase" evidence="9">
    <location>
        <begin position="4"/>
        <end position="327"/>
    </location>
</feature>
<reference evidence="11" key="1">
    <citation type="submission" date="2016-12" db="EMBL/GenBank/DDBJ databases">
        <title>Draft Genome Sequences od Carboxydothermus pertinax and islandicus, Hydrogenogenic Carboxydotrophic Bacteria.</title>
        <authorList>
            <person name="Fukuyama Y."/>
            <person name="Ohmae K."/>
            <person name="Yoneda Y."/>
            <person name="Yoshida T."/>
            <person name="Sako Y."/>
        </authorList>
    </citation>
    <scope>NUCLEOTIDE SEQUENCE [LARGE SCALE GENOMIC DNA]</scope>
    <source>
        <strain evidence="11">Ug1</strain>
    </source>
</reference>
<keyword evidence="7" id="KW-0012">Acyltransferase</keyword>
<dbReference type="Gene3D" id="3.40.50.10950">
    <property type="match status" value="1"/>
</dbReference>
<evidence type="ECO:0000313" key="10">
    <source>
        <dbReference type="EMBL" id="GAV23699.1"/>
    </source>
</evidence>